<sequence>MFAATNDASKSSKGNSSVSANLRLRRELMNRTVHGVYDFCRRVLIVVPRCTAFTSLELLVSAFLEALKFFTSHVFTINYIEKLKASIPSLNPIYFTISDDIYRCSCFASWTLIIFCRSPDLEKEAGVADQTETDASVKHPLSSVIMATLVKRHDGDDVPGRTRFKSGRMRSRLLHWTKELECAKFGVNATLATAKAYTKQAKTLYRR</sequence>
<dbReference type="InParanoid" id="F4WCQ2"/>
<dbReference type="Proteomes" id="UP000007755">
    <property type="component" value="Unassembled WGS sequence"/>
</dbReference>
<dbReference type="AlphaFoldDB" id="F4WCQ2"/>
<accession>F4WCQ2</accession>
<evidence type="ECO:0000313" key="1">
    <source>
        <dbReference type="EMBL" id="EGI68232.1"/>
    </source>
</evidence>
<organism evidence="2">
    <name type="scientific">Acromyrmex echinatior</name>
    <name type="common">Panamanian leafcutter ant</name>
    <name type="synonym">Acromyrmex octospinosus echinatior</name>
    <dbReference type="NCBI Taxonomy" id="103372"/>
    <lineage>
        <taxon>Eukaryota</taxon>
        <taxon>Metazoa</taxon>
        <taxon>Ecdysozoa</taxon>
        <taxon>Arthropoda</taxon>
        <taxon>Hexapoda</taxon>
        <taxon>Insecta</taxon>
        <taxon>Pterygota</taxon>
        <taxon>Neoptera</taxon>
        <taxon>Endopterygota</taxon>
        <taxon>Hymenoptera</taxon>
        <taxon>Apocrita</taxon>
        <taxon>Aculeata</taxon>
        <taxon>Formicoidea</taxon>
        <taxon>Formicidae</taxon>
        <taxon>Myrmicinae</taxon>
        <taxon>Acromyrmex</taxon>
    </lineage>
</organism>
<name>F4WCQ2_ACREC</name>
<protein>
    <submittedName>
        <fullName evidence="1">Uncharacterized protein</fullName>
    </submittedName>
</protein>
<proteinExistence type="predicted"/>
<evidence type="ECO:0000313" key="2">
    <source>
        <dbReference type="Proteomes" id="UP000007755"/>
    </source>
</evidence>
<gene>
    <name evidence="1" type="ORF">G5I_03328</name>
</gene>
<dbReference type="EMBL" id="GL888070">
    <property type="protein sequence ID" value="EGI68232.1"/>
    <property type="molecule type" value="Genomic_DNA"/>
</dbReference>
<reference evidence="1" key="1">
    <citation type="submission" date="2011-02" db="EMBL/GenBank/DDBJ databases">
        <title>The genome of the leaf-cutting ant Acromyrmex echinatior suggests key adaptations to social evolution and fungus farming.</title>
        <authorList>
            <person name="Nygaard S."/>
            <person name="Zhang G."/>
        </authorList>
    </citation>
    <scope>NUCLEOTIDE SEQUENCE</scope>
</reference>
<keyword evidence="2" id="KW-1185">Reference proteome</keyword>